<keyword evidence="1" id="KW-0472">Membrane</keyword>
<dbReference type="EMBL" id="CADCVI010000200">
    <property type="protein sequence ID" value="CAA9484728.1"/>
    <property type="molecule type" value="Genomic_DNA"/>
</dbReference>
<reference evidence="2" key="1">
    <citation type="submission" date="2020-02" db="EMBL/GenBank/DDBJ databases">
        <authorList>
            <person name="Meier V. D."/>
        </authorList>
    </citation>
    <scope>NUCLEOTIDE SEQUENCE</scope>
    <source>
        <strain evidence="2">AVDCRST_MAG25</strain>
    </source>
</reference>
<evidence type="ECO:0000256" key="1">
    <source>
        <dbReference type="SAM" id="Phobius"/>
    </source>
</evidence>
<protein>
    <submittedName>
        <fullName evidence="2">Uncharacterized protein</fullName>
    </submittedName>
</protein>
<accession>A0A6J4S6J9</accession>
<sequence>MIRVPGGCLLWVVISVALSVGLTVLVNLALLPF</sequence>
<organism evidence="2">
    <name type="scientific">uncultured Rubrobacteraceae bacterium</name>
    <dbReference type="NCBI Taxonomy" id="349277"/>
    <lineage>
        <taxon>Bacteria</taxon>
        <taxon>Bacillati</taxon>
        <taxon>Actinomycetota</taxon>
        <taxon>Rubrobacteria</taxon>
        <taxon>Rubrobacterales</taxon>
        <taxon>Rubrobacteraceae</taxon>
        <taxon>environmental samples</taxon>
    </lineage>
</organism>
<keyword evidence="1" id="KW-0812">Transmembrane</keyword>
<feature type="transmembrane region" description="Helical" evidence="1">
    <location>
        <begin position="7"/>
        <end position="30"/>
    </location>
</feature>
<proteinExistence type="predicted"/>
<gene>
    <name evidence="2" type="ORF">AVDCRST_MAG25-3000</name>
</gene>
<dbReference type="AlphaFoldDB" id="A0A6J4S6J9"/>
<name>A0A6J4S6J9_9ACTN</name>
<evidence type="ECO:0000313" key="2">
    <source>
        <dbReference type="EMBL" id="CAA9484728.1"/>
    </source>
</evidence>
<keyword evidence="1" id="KW-1133">Transmembrane helix</keyword>